<feature type="binding site" evidence="3">
    <location>
        <position position="21"/>
    </location>
    <ligand>
        <name>ATP</name>
        <dbReference type="ChEBI" id="CHEBI:30616"/>
    </ligand>
</feature>
<evidence type="ECO:0000256" key="2">
    <source>
        <dbReference type="PIRSR" id="PIRSR600829-2"/>
    </source>
</evidence>
<keyword evidence="5" id="KW-0812">Transmembrane</keyword>
<feature type="transmembrane region" description="Helical" evidence="5">
    <location>
        <begin position="116"/>
        <end position="138"/>
    </location>
</feature>
<keyword evidence="3" id="KW-0547">Nucleotide-binding</keyword>
<feature type="binding site" evidence="3">
    <location>
        <position position="69"/>
    </location>
    <ligand>
        <name>ATP</name>
        <dbReference type="ChEBI" id="CHEBI:30616"/>
    </ligand>
</feature>
<sequence>MRKFFKSLHHAANGLCYLLKERNFRIQLVFGAAVLSIGVLIELERQDFLWLLFCTFMVVILEAVNTVIEKIADILHPYYDERVKVLKDVAASIVLMGSAMSVLIGLSILIKEIFDLHFAVGILFGIIIVVFFFSFGLFRVGGGKE</sequence>
<feature type="binding site" evidence="4">
    <location>
        <position position="21"/>
    </location>
    <ligand>
        <name>a divalent metal cation</name>
        <dbReference type="ChEBI" id="CHEBI:60240"/>
    </ligand>
</feature>
<dbReference type="GO" id="GO:0016020">
    <property type="term" value="C:membrane"/>
    <property type="evidence" value="ECO:0007669"/>
    <property type="project" value="InterPro"/>
</dbReference>
<dbReference type="GO" id="GO:0016301">
    <property type="term" value="F:kinase activity"/>
    <property type="evidence" value="ECO:0007669"/>
    <property type="project" value="UniProtKB-KW"/>
</dbReference>
<keyword evidence="3" id="KW-0067">ATP-binding</keyword>
<evidence type="ECO:0000256" key="5">
    <source>
        <dbReference type="SAM" id="Phobius"/>
    </source>
</evidence>
<dbReference type="CDD" id="cd14265">
    <property type="entry name" value="UDPK_IM_like"/>
    <property type="match status" value="1"/>
</dbReference>
<feature type="binding site" evidence="2">
    <location>
        <position position="62"/>
    </location>
    <ligand>
        <name>substrate</name>
    </ligand>
</feature>
<reference evidence="6 7" key="1">
    <citation type="submission" date="2017-01" db="EMBL/GenBank/DDBJ databases">
        <authorList>
            <person name="Erauso G."/>
        </authorList>
    </citation>
    <scope>NUCLEOTIDE SEQUENCE [LARGE SCALE GENOMIC DNA]</scope>
    <source>
        <strain evidence="6">MESINF1</strain>
    </source>
</reference>
<keyword evidence="4" id="KW-0479">Metal-binding</keyword>
<protein>
    <submittedName>
        <fullName evidence="6">Diacylglycerol kinase</fullName>
    </submittedName>
</protein>
<evidence type="ECO:0000256" key="4">
    <source>
        <dbReference type="PIRSR" id="PIRSR600829-4"/>
    </source>
</evidence>
<name>A0A7Z7LGX5_9BACT</name>
<evidence type="ECO:0000313" key="7">
    <source>
        <dbReference type="Proteomes" id="UP000250796"/>
    </source>
</evidence>
<dbReference type="Proteomes" id="UP000250796">
    <property type="component" value="Chromosome MESINF"/>
</dbReference>
<keyword evidence="7" id="KW-1185">Reference proteome</keyword>
<dbReference type="GO" id="GO:0005524">
    <property type="term" value="F:ATP binding"/>
    <property type="evidence" value="ECO:0007669"/>
    <property type="project" value="UniProtKB-KW"/>
</dbReference>
<dbReference type="AlphaFoldDB" id="A0A7Z7LGX5"/>
<keyword evidence="6" id="KW-0808">Transferase</keyword>
<evidence type="ECO:0000256" key="1">
    <source>
        <dbReference type="PIRSR" id="PIRSR600829-1"/>
    </source>
</evidence>
<dbReference type="KEGG" id="minf:MESINF_2338"/>
<feature type="active site" description="Proton acceptor" evidence="1">
    <location>
        <position position="62"/>
    </location>
</feature>
<feature type="transmembrane region" description="Helical" evidence="5">
    <location>
        <begin position="89"/>
        <end position="110"/>
    </location>
</feature>
<dbReference type="PANTHER" id="PTHR34299:SF1">
    <property type="entry name" value="DIACYLGLYCEROL KINASE"/>
    <property type="match status" value="1"/>
</dbReference>
<accession>A0A7Z7LGX5</accession>
<keyword evidence="5" id="KW-0472">Membrane</keyword>
<dbReference type="Pfam" id="PF01219">
    <property type="entry name" value="DAGK_prokar"/>
    <property type="match status" value="1"/>
</dbReference>
<dbReference type="GO" id="GO:0008654">
    <property type="term" value="P:phospholipid biosynthetic process"/>
    <property type="evidence" value="ECO:0007669"/>
    <property type="project" value="InterPro"/>
</dbReference>
<proteinExistence type="predicted"/>
<feature type="transmembrane region" description="Helical" evidence="5">
    <location>
        <begin position="24"/>
        <end position="43"/>
    </location>
</feature>
<evidence type="ECO:0000313" key="6">
    <source>
        <dbReference type="EMBL" id="SSC13778.1"/>
    </source>
</evidence>
<dbReference type="InterPro" id="IPR033717">
    <property type="entry name" value="UDPK"/>
</dbReference>
<dbReference type="PANTHER" id="PTHR34299">
    <property type="entry name" value="DIACYLGLYCEROL KINASE"/>
    <property type="match status" value="1"/>
</dbReference>
<dbReference type="InterPro" id="IPR000829">
    <property type="entry name" value="DAGK"/>
</dbReference>
<evidence type="ECO:0000256" key="3">
    <source>
        <dbReference type="PIRSR" id="PIRSR600829-3"/>
    </source>
</evidence>
<dbReference type="Gene3D" id="1.10.3830.10">
    <property type="entry name" value="Diacylglycerol kinase (DAGK) domain"/>
    <property type="match status" value="1"/>
</dbReference>
<comment type="cofactor">
    <cofactor evidence="4">
        <name>Mg(2+)</name>
        <dbReference type="ChEBI" id="CHEBI:18420"/>
    </cofactor>
    <text evidence="4">Mn(2+), Zn(2+), Cd(2+) and Co(2+) support activity to lesser extents.</text>
</comment>
<feature type="binding site" evidence="3">
    <location>
        <begin position="87"/>
        <end position="88"/>
    </location>
    <ligand>
        <name>ATP</name>
        <dbReference type="ChEBI" id="CHEBI:30616"/>
    </ligand>
</feature>
<feature type="binding site" evidence="4">
    <location>
        <position position="69"/>
    </location>
    <ligand>
        <name>a divalent metal cation</name>
        <dbReference type="ChEBI" id="CHEBI:60240"/>
    </ligand>
</feature>
<keyword evidence="5" id="KW-1133">Transmembrane helix</keyword>
<keyword evidence="4" id="KW-0460">Magnesium</keyword>
<organism evidence="6 7">
    <name type="scientific">Mesotoga infera</name>
    <dbReference type="NCBI Taxonomy" id="1236046"/>
    <lineage>
        <taxon>Bacteria</taxon>
        <taxon>Thermotogati</taxon>
        <taxon>Thermotogota</taxon>
        <taxon>Thermotogae</taxon>
        <taxon>Kosmotogales</taxon>
        <taxon>Kosmotogaceae</taxon>
        <taxon>Mesotoga</taxon>
    </lineage>
</organism>
<dbReference type="RefSeq" id="WP_169699886.1">
    <property type="nucleotide sequence ID" value="NZ_LS974202.1"/>
</dbReference>
<dbReference type="GO" id="GO:0046872">
    <property type="term" value="F:metal ion binding"/>
    <property type="evidence" value="ECO:0007669"/>
    <property type="project" value="UniProtKB-KW"/>
</dbReference>
<dbReference type="EMBL" id="LS974202">
    <property type="protein sequence ID" value="SSC13778.1"/>
    <property type="molecule type" value="Genomic_DNA"/>
</dbReference>
<keyword evidence="6" id="KW-0418">Kinase</keyword>
<feature type="transmembrane region" description="Helical" evidence="5">
    <location>
        <begin position="49"/>
        <end position="68"/>
    </location>
</feature>
<gene>
    <name evidence="6" type="ORF">MESINF_2338</name>
</gene>